<evidence type="ECO:0000313" key="9">
    <source>
        <dbReference type="EMBL" id="SDN93233.1"/>
    </source>
</evidence>
<name>A0A1H0FF00_9FIRM</name>
<feature type="transmembrane region" description="Helical" evidence="7">
    <location>
        <begin position="6"/>
        <end position="23"/>
    </location>
</feature>
<feature type="domain" description="YetF C-terminal" evidence="8">
    <location>
        <begin position="79"/>
        <end position="210"/>
    </location>
</feature>
<dbReference type="Gene3D" id="3.30.240.20">
    <property type="entry name" value="bsu07140 like domains"/>
    <property type="match status" value="2"/>
</dbReference>
<proteinExistence type="inferred from homology"/>
<keyword evidence="10" id="KW-1185">Reference proteome</keyword>
<dbReference type="Pfam" id="PF04239">
    <property type="entry name" value="DUF421"/>
    <property type="match status" value="1"/>
</dbReference>
<evidence type="ECO:0000259" key="8">
    <source>
        <dbReference type="Pfam" id="PF04239"/>
    </source>
</evidence>
<keyword evidence="5 7" id="KW-1133">Transmembrane helix</keyword>
<evidence type="ECO:0000256" key="4">
    <source>
        <dbReference type="ARBA" id="ARBA00022692"/>
    </source>
</evidence>
<evidence type="ECO:0000313" key="10">
    <source>
        <dbReference type="Proteomes" id="UP000199182"/>
    </source>
</evidence>
<comment type="similarity">
    <text evidence="2">Belongs to the UPF0702 family.</text>
</comment>
<sequence length="228" mass="25676">MIVVFFRTILLYMLIIFSLRLMGKRQLGELQPSELVVTILISNIASLPIEDTNIPLLAGAVPILTLVSFEIIISAISLKNIKFRNFISGNTKVIIKDGQIDQAAMRDLRFSVDDLMEELRGKDVFDVRDVQVAIVETSGTVSIYLKPDKQPVTAQQMNIKTQNVSPPVVVVSDGDIIKQGLEFCGVNRKWLDSYLKRNNYKLDEIFIMTLDSSKSAYIIPKQKELKKA</sequence>
<dbReference type="GO" id="GO:0005886">
    <property type="term" value="C:plasma membrane"/>
    <property type="evidence" value="ECO:0007669"/>
    <property type="project" value="UniProtKB-SubCell"/>
</dbReference>
<evidence type="ECO:0000256" key="2">
    <source>
        <dbReference type="ARBA" id="ARBA00006448"/>
    </source>
</evidence>
<keyword evidence="6 7" id="KW-0472">Membrane</keyword>
<evidence type="ECO:0000256" key="5">
    <source>
        <dbReference type="ARBA" id="ARBA00022989"/>
    </source>
</evidence>
<protein>
    <submittedName>
        <fullName evidence="9">Uncharacterized membrane protein YcaP, DUF421 family</fullName>
    </submittedName>
</protein>
<reference evidence="9 10" key="1">
    <citation type="submission" date="2016-10" db="EMBL/GenBank/DDBJ databases">
        <authorList>
            <person name="de Groot N.N."/>
        </authorList>
    </citation>
    <scope>NUCLEOTIDE SEQUENCE [LARGE SCALE GENOMIC DNA]</scope>
    <source>
        <strain evidence="9 10">CGMCC 1.5012</strain>
    </source>
</reference>
<accession>A0A1H0FF00</accession>
<evidence type="ECO:0000256" key="1">
    <source>
        <dbReference type="ARBA" id="ARBA00004651"/>
    </source>
</evidence>
<evidence type="ECO:0000256" key="7">
    <source>
        <dbReference type="SAM" id="Phobius"/>
    </source>
</evidence>
<comment type="subcellular location">
    <subcellularLocation>
        <location evidence="1">Cell membrane</location>
        <topology evidence="1">Multi-pass membrane protein</topology>
    </subcellularLocation>
</comment>
<organism evidence="9 10">
    <name type="scientific">Acetanaerobacterium elongatum</name>
    <dbReference type="NCBI Taxonomy" id="258515"/>
    <lineage>
        <taxon>Bacteria</taxon>
        <taxon>Bacillati</taxon>
        <taxon>Bacillota</taxon>
        <taxon>Clostridia</taxon>
        <taxon>Eubacteriales</taxon>
        <taxon>Oscillospiraceae</taxon>
        <taxon>Acetanaerobacterium</taxon>
    </lineage>
</organism>
<dbReference type="AlphaFoldDB" id="A0A1H0FF00"/>
<dbReference type="PANTHER" id="PTHR34582">
    <property type="entry name" value="UPF0702 TRANSMEMBRANE PROTEIN YCAP"/>
    <property type="match status" value="1"/>
</dbReference>
<gene>
    <name evidence="9" type="ORF">SAMN05192585_1403</name>
</gene>
<evidence type="ECO:0000256" key="3">
    <source>
        <dbReference type="ARBA" id="ARBA00022475"/>
    </source>
</evidence>
<evidence type="ECO:0000256" key="6">
    <source>
        <dbReference type="ARBA" id="ARBA00023136"/>
    </source>
</evidence>
<dbReference type="PANTHER" id="PTHR34582:SF6">
    <property type="entry name" value="UPF0702 TRANSMEMBRANE PROTEIN YCAP"/>
    <property type="match status" value="1"/>
</dbReference>
<dbReference type="STRING" id="258515.SAMN05192585_1403"/>
<keyword evidence="3" id="KW-1003">Cell membrane</keyword>
<dbReference type="EMBL" id="FNID01000040">
    <property type="protein sequence ID" value="SDN93233.1"/>
    <property type="molecule type" value="Genomic_DNA"/>
</dbReference>
<dbReference type="Proteomes" id="UP000199182">
    <property type="component" value="Unassembled WGS sequence"/>
</dbReference>
<dbReference type="RefSeq" id="WP_242871762.1">
    <property type="nucleotide sequence ID" value="NZ_FNID01000040.1"/>
</dbReference>
<dbReference type="InterPro" id="IPR007353">
    <property type="entry name" value="DUF421"/>
</dbReference>
<feature type="transmembrane region" description="Helical" evidence="7">
    <location>
        <begin position="56"/>
        <end position="78"/>
    </location>
</feature>
<dbReference type="InterPro" id="IPR023090">
    <property type="entry name" value="UPF0702_alpha/beta_dom_sf"/>
</dbReference>
<keyword evidence="4 7" id="KW-0812">Transmembrane</keyword>